<sequence length="82" mass="9391">MQSTKKFLRENFEMKGLGPTTLCLGINIMRDRQKGKVWISQEAYALRILERFGMGDAKPVTMPLDPRIDLKADCSEEVNVPY</sequence>
<accession>A0ABQ9GLK2</accession>
<dbReference type="Pfam" id="PF07727">
    <property type="entry name" value="RVT_2"/>
    <property type="match status" value="1"/>
</dbReference>
<gene>
    <name evidence="2" type="ORF">PR048_026517</name>
</gene>
<feature type="domain" description="Reverse transcriptase Ty1/copia-type" evidence="1">
    <location>
        <begin position="3"/>
        <end position="64"/>
    </location>
</feature>
<name>A0ABQ9GLK2_9NEOP</name>
<evidence type="ECO:0000313" key="2">
    <source>
        <dbReference type="EMBL" id="KAJ8872901.1"/>
    </source>
</evidence>
<comment type="caution">
    <text evidence="2">The sequence shown here is derived from an EMBL/GenBank/DDBJ whole genome shotgun (WGS) entry which is preliminary data.</text>
</comment>
<dbReference type="InterPro" id="IPR013103">
    <property type="entry name" value="RVT_2"/>
</dbReference>
<keyword evidence="3" id="KW-1185">Reference proteome</keyword>
<protein>
    <recommendedName>
        <fullName evidence="1">Reverse transcriptase Ty1/copia-type domain-containing protein</fullName>
    </recommendedName>
</protein>
<organism evidence="2 3">
    <name type="scientific">Dryococelus australis</name>
    <dbReference type="NCBI Taxonomy" id="614101"/>
    <lineage>
        <taxon>Eukaryota</taxon>
        <taxon>Metazoa</taxon>
        <taxon>Ecdysozoa</taxon>
        <taxon>Arthropoda</taxon>
        <taxon>Hexapoda</taxon>
        <taxon>Insecta</taxon>
        <taxon>Pterygota</taxon>
        <taxon>Neoptera</taxon>
        <taxon>Polyneoptera</taxon>
        <taxon>Phasmatodea</taxon>
        <taxon>Verophasmatodea</taxon>
        <taxon>Anareolatae</taxon>
        <taxon>Phasmatidae</taxon>
        <taxon>Eurycanthinae</taxon>
        <taxon>Dryococelus</taxon>
    </lineage>
</organism>
<evidence type="ECO:0000259" key="1">
    <source>
        <dbReference type="Pfam" id="PF07727"/>
    </source>
</evidence>
<evidence type="ECO:0000313" key="3">
    <source>
        <dbReference type="Proteomes" id="UP001159363"/>
    </source>
</evidence>
<proteinExistence type="predicted"/>
<dbReference type="Proteomes" id="UP001159363">
    <property type="component" value="Chromosome 10"/>
</dbReference>
<reference evidence="2 3" key="1">
    <citation type="submission" date="2023-02" db="EMBL/GenBank/DDBJ databases">
        <title>LHISI_Scaffold_Assembly.</title>
        <authorList>
            <person name="Stuart O.P."/>
            <person name="Cleave R."/>
            <person name="Magrath M.J.L."/>
            <person name="Mikheyev A.S."/>
        </authorList>
    </citation>
    <scope>NUCLEOTIDE SEQUENCE [LARGE SCALE GENOMIC DNA]</scope>
    <source>
        <strain evidence="2">Daus_M_001</strain>
        <tissue evidence="2">Leg muscle</tissue>
    </source>
</reference>
<dbReference type="EMBL" id="JARBHB010000011">
    <property type="protein sequence ID" value="KAJ8872901.1"/>
    <property type="molecule type" value="Genomic_DNA"/>
</dbReference>